<evidence type="ECO:0000259" key="2">
    <source>
        <dbReference type="SMART" id="SM00867"/>
    </source>
</evidence>
<dbReference type="Proteomes" id="UP000247811">
    <property type="component" value="Unassembled WGS sequence"/>
</dbReference>
<comment type="caution">
    <text evidence="3">The sequence shown here is derived from an EMBL/GenBank/DDBJ whole genome shotgun (WGS) entry which is preliminary data.</text>
</comment>
<feature type="domain" description="Lipid/polyisoprenoid-binding YceI-like" evidence="2">
    <location>
        <begin position="27"/>
        <end position="188"/>
    </location>
</feature>
<evidence type="ECO:0000256" key="1">
    <source>
        <dbReference type="SAM" id="SignalP"/>
    </source>
</evidence>
<dbReference type="InterPro" id="IPR007372">
    <property type="entry name" value="Lipid/polyisoprenoid-bd_YceI"/>
</dbReference>
<dbReference type="PANTHER" id="PTHR34406:SF1">
    <property type="entry name" value="PROTEIN YCEI"/>
    <property type="match status" value="1"/>
</dbReference>
<keyword evidence="4" id="KW-1185">Reference proteome</keyword>
<accession>A0A318H3Z5</accession>
<dbReference type="OrthoDB" id="1247465at2"/>
<name>A0A318H3Z5_9BURK</name>
<dbReference type="RefSeq" id="WP_110400797.1">
    <property type="nucleotide sequence ID" value="NZ_QJJS01000008.1"/>
</dbReference>
<feature type="signal peptide" evidence="1">
    <location>
        <begin position="1"/>
        <end position="25"/>
    </location>
</feature>
<gene>
    <name evidence="3" type="ORF">C7444_108109</name>
</gene>
<protein>
    <submittedName>
        <fullName evidence="3">Polyisoprenoid-binding protein YceI</fullName>
    </submittedName>
</protein>
<dbReference type="PANTHER" id="PTHR34406">
    <property type="entry name" value="PROTEIN YCEI"/>
    <property type="match status" value="1"/>
</dbReference>
<evidence type="ECO:0000313" key="3">
    <source>
        <dbReference type="EMBL" id="PXW95850.1"/>
    </source>
</evidence>
<reference evidence="3 4" key="1">
    <citation type="submission" date="2018-05" db="EMBL/GenBank/DDBJ databases">
        <title>Genomic Encyclopedia of Type Strains, Phase IV (KMG-IV): sequencing the most valuable type-strain genomes for metagenomic binning, comparative biology and taxonomic classification.</title>
        <authorList>
            <person name="Goeker M."/>
        </authorList>
    </citation>
    <scope>NUCLEOTIDE SEQUENCE [LARGE SCALE GENOMIC DNA]</scope>
    <source>
        <strain evidence="3 4">DSM 566</strain>
    </source>
</reference>
<proteinExistence type="predicted"/>
<feature type="chain" id="PRO_5016347838" evidence="1">
    <location>
        <begin position="26"/>
        <end position="193"/>
    </location>
</feature>
<dbReference type="Gene3D" id="2.40.128.110">
    <property type="entry name" value="Lipid/polyisoprenoid-binding, YceI-like"/>
    <property type="match status" value="1"/>
</dbReference>
<dbReference type="AlphaFoldDB" id="A0A318H3Z5"/>
<sequence length="193" mass="20198">MSKHTLALALTAALTVSTLPFAASAAGQAVDLAKSEIGFTAKQMGVPLQGQFGKFDAQMAFDPAKPETGKVSFSIDLGSARLGSAETEAELVKAEWFNTAKFPRATFQSTAIKASGPNKFDVTGKLTIKGQSRDVVVPVTLAAAGAQQSIATGGFAMKRLDFKIGDGDWTDTSIVANDVQVKFKLQLQGVAAR</sequence>
<dbReference type="InterPro" id="IPR036761">
    <property type="entry name" value="TTHA0802/YceI-like_sf"/>
</dbReference>
<dbReference type="SUPFAM" id="SSF101874">
    <property type="entry name" value="YceI-like"/>
    <property type="match status" value="1"/>
</dbReference>
<evidence type="ECO:0000313" key="4">
    <source>
        <dbReference type="Proteomes" id="UP000247811"/>
    </source>
</evidence>
<dbReference type="EMBL" id="QJJS01000008">
    <property type="protein sequence ID" value="PXW95850.1"/>
    <property type="molecule type" value="Genomic_DNA"/>
</dbReference>
<dbReference type="SMART" id="SM00867">
    <property type="entry name" value="YceI"/>
    <property type="match status" value="1"/>
</dbReference>
<organism evidence="3 4">
    <name type="scientific">Sphaerotilus hippei</name>
    <dbReference type="NCBI Taxonomy" id="744406"/>
    <lineage>
        <taxon>Bacteria</taxon>
        <taxon>Pseudomonadati</taxon>
        <taxon>Pseudomonadota</taxon>
        <taxon>Betaproteobacteria</taxon>
        <taxon>Burkholderiales</taxon>
        <taxon>Sphaerotilaceae</taxon>
        <taxon>Sphaerotilus</taxon>
    </lineage>
</organism>
<dbReference type="Pfam" id="PF04264">
    <property type="entry name" value="YceI"/>
    <property type="match status" value="1"/>
</dbReference>
<keyword evidence="1" id="KW-0732">Signal</keyword>